<dbReference type="InParanoid" id="A0A448YK66"/>
<feature type="domain" description="HTH cro/C1-type" evidence="7">
    <location>
        <begin position="86"/>
        <end position="140"/>
    </location>
</feature>
<keyword evidence="4" id="KW-0804">Transcription</keyword>
<gene>
    <name evidence="8" type="ORF">BRENAR_LOCUS2067</name>
</gene>
<dbReference type="InterPro" id="IPR001387">
    <property type="entry name" value="Cro/C1-type_HTH"/>
</dbReference>
<dbReference type="Gene3D" id="1.10.260.40">
    <property type="entry name" value="lambda repressor-like DNA-binding domains"/>
    <property type="match status" value="1"/>
</dbReference>
<dbReference type="AlphaFoldDB" id="A0A448YK66"/>
<evidence type="ECO:0000313" key="8">
    <source>
        <dbReference type="EMBL" id="VEU21332.1"/>
    </source>
</evidence>
<evidence type="ECO:0000256" key="1">
    <source>
        <dbReference type="ARBA" id="ARBA00009802"/>
    </source>
</evidence>
<keyword evidence="2" id="KW-0805">Transcription regulation</keyword>
<dbReference type="CDD" id="cd00093">
    <property type="entry name" value="HTH_XRE"/>
    <property type="match status" value="1"/>
</dbReference>
<comment type="similarity">
    <text evidence="1">Belongs to the MBF1 family.</text>
</comment>
<sequence length="151" mass="16598">MSEWDNVTVIGKKARGTGPSGPKDKVVRSSGALNAARRAGAVTAVEKKYNAGNIRGDPEGQHLTRVDRSDDIVVPKKLDADVGKAIQKARQDKKWTQKDLAQRINEKPTVVNEYESGRGIPNQQVLTKMERALGVKLRGKNIGEPLFKKKK</sequence>
<dbReference type="Pfam" id="PF08523">
    <property type="entry name" value="MBF1"/>
    <property type="match status" value="1"/>
</dbReference>
<dbReference type="GO" id="GO:0003677">
    <property type="term" value="F:DNA binding"/>
    <property type="evidence" value="ECO:0007669"/>
    <property type="project" value="UniProtKB-KW"/>
</dbReference>
<evidence type="ECO:0000256" key="3">
    <source>
        <dbReference type="ARBA" id="ARBA00023125"/>
    </source>
</evidence>
<dbReference type="STRING" id="13370.A0A448YK66"/>
<dbReference type="InterPro" id="IPR013729">
    <property type="entry name" value="MBF1_N"/>
</dbReference>
<keyword evidence="9" id="KW-1185">Reference proteome</keyword>
<dbReference type="PANTHER" id="PTHR10245:SF15">
    <property type="entry name" value="ENDOTHELIAL DIFFERENTIATION-RELATED FACTOR 1"/>
    <property type="match status" value="1"/>
</dbReference>
<comment type="function">
    <text evidence="5">Transcriptional coactivator that stimulates GCN4-dependent transcriptional activity by bridging the DNA-binding region of GCN4 and TBP (SPT15), thereby recruiting TBP to GCN4-bound promoters. Involved in induction of the ribosome quality control (RQC) pathway; a pathway that degrades nascent peptide chains during problematic translation. Required to prevent stalled ribosomes from frameshifting.</text>
</comment>
<reference evidence="8 9" key="1">
    <citation type="submission" date="2018-12" db="EMBL/GenBank/DDBJ databases">
        <authorList>
            <person name="Tiukova I."/>
            <person name="Dainat J."/>
        </authorList>
    </citation>
    <scope>NUCLEOTIDE SEQUENCE [LARGE SCALE GENOMIC DNA]</scope>
</reference>
<evidence type="ECO:0000256" key="6">
    <source>
        <dbReference type="SAM" id="MobiDB-lite"/>
    </source>
</evidence>
<evidence type="ECO:0000256" key="2">
    <source>
        <dbReference type="ARBA" id="ARBA00023015"/>
    </source>
</evidence>
<dbReference type="Pfam" id="PF01381">
    <property type="entry name" value="HTH_3"/>
    <property type="match status" value="1"/>
</dbReference>
<keyword evidence="3" id="KW-0238">DNA-binding</keyword>
<accession>A0A448YK66</accession>
<evidence type="ECO:0000313" key="9">
    <source>
        <dbReference type="Proteomes" id="UP000290900"/>
    </source>
</evidence>
<dbReference type="SUPFAM" id="SSF47413">
    <property type="entry name" value="lambda repressor-like DNA-binding domains"/>
    <property type="match status" value="1"/>
</dbReference>
<feature type="region of interest" description="Disordered" evidence="6">
    <location>
        <begin position="1"/>
        <end position="26"/>
    </location>
</feature>
<evidence type="ECO:0000259" key="7">
    <source>
        <dbReference type="PROSITE" id="PS50943"/>
    </source>
</evidence>
<dbReference type="PROSITE" id="PS50943">
    <property type="entry name" value="HTH_CROC1"/>
    <property type="match status" value="1"/>
</dbReference>
<evidence type="ECO:0000256" key="5">
    <source>
        <dbReference type="ARBA" id="ARBA00035107"/>
    </source>
</evidence>
<protein>
    <submittedName>
        <fullName evidence="8">DEKNAAC102793</fullName>
    </submittedName>
</protein>
<dbReference type="InterPro" id="IPR010982">
    <property type="entry name" value="Lambda_DNA-bd_dom_sf"/>
</dbReference>
<dbReference type="SMART" id="SM00530">
    <property type="entry name" value="HTH_XRE"/>
    <property type="match status" value="1"/>
</dbReference>
<dbReference type="FunCoup" id="A0A448YK66">
    <property type="interactions" value="803"/>
</dbReference>
<proteinExistence type="inferred from homology"/>
<dbReference type="PANTHER" id="PTHR10245">
    <property type="entry name" value="ENDOTHELIAL DIFFERENTIATION-RELATED FACTOR 1 MULTIPROTEIN BRIDGING FACTOR 1"/>
    <property type="match status" value="1"/>
</dbReference>
<dbReference type="Proteomes" id="UP000290900">
    <property type="component" value="Unassembled WGS sequence"/>
</dbReference>
<dbReference type="OrthoDB" id="10253401at2759"/>
<evidence type="ECO:0000256" key="4">
    <source>
        <dbReference type="ARBA" id="ARBA00023163"/>
    </source>
</evidence>
<dbReference type="GO" id="GO:0005634">
    <property type="term" value="C:nucleus"/>
    <property type="evidence" value="ECO:0007669"/>
    <property type="project" value="TreeGrafter"/>
</dbReference>
<name>A0A448YK66_BRENA</name>
<organism evidence="8 9">
    <name type="scientific">Brettanomyces naardenensis</name>
    <name type="common">Yeast</name>
    <dbReference type="NCBI Taxonomy" id="13370"/>
    <lineage>
        <taxon>Eukaryota</taxon>
        <taxon>Fungi</taxon>
        <taxon>Dikarya</taxon>
        <taxon>Ascomycota</taxon>
        <taxon>Saccharomycotina</taxon>
        <taxon>Pichiomycetes</taxon>
        <taxon>Pichiales</taxon>
        <taxon>Pichiaceae</taxon>
        <taxon>Brettanomyces</taxon>
    </lineage>
</organism>
<dbReference type="FunFam" id="1.10.260.40:FF:000015">
    <property type="entry name" value="Endothelial differentiation-related factor 1"/>
    <property type="match status" value="1"/>
</dbReference>
<dbReference type="EMBL" id="CAACVR010000012">
    <property type="protein sequence ID" value="VEU21332.1"/>
    <property type="molecule type" value="Genomic_DNA"/>
</dbReference>